<feature type="domain" description="UspA" evidence="2">
    <location>
        <begin position="187"/>
        <end position="321"/>
    </location>
</feature>
<evidence type="ECO:0000313" key="6">
    <source>
        <dbReference type="Proteomes" id="UP000236729"/>
    </source>
</evidence>
<dbReference type="Pfam" id="PF00582">
    <property type="entry name" value="Usp"/>
    <property type="match status" value="2"/>
</dbReference>
<accession>A0A1I1KWE8</accession>
<sequence length="322" mass="33144">MPTSSPDAQLLAEPARLLSREYWRVGSIGPISTTAAVGSVVCRISVVGAGMARTKQSVVVGVDGSESSLRAALWAADEAVRLSAPLHLVLVNNDPAREPHAKAVVHDISSSCRQAVPELEITDEVGPGHPAEELVHRSASALLVVVGSRGQGAFRETLLGSTSAAVATHASTPVVVVPGAPSPESGPVVVGTDGSTGSRAALRFAFEAAARRHGELVAVQALPNAYFIPGPYDHPDRDELVAAANQNLADQVSIWAGNFPDVPVRRVVSNVPPVQALREAACQAQLLVVGHRGLGGFTGLLVGSVARGVLHHAPCPVAVVPG</sequence>
<proteinExistence type="inferred from homology"/>
<name>A0A1H5V5R9_9PSEU</name>
<gene>
    <name evidence="3" type="ORF">SAMN02982929_00772</name>
    <name evidence="4" type="ORF">SAMN05216506_1011299</name>
</gene>
<reference evidence="3" key="1">
    <citation type="submission" date="2016-10" db="EMBL/GenBank/DDBJ databases">
        <authorList>
            <person name="de Groot N.N."/>
        </authorList>
    </citation>
    <scope>NUCLEOTIDE SEQUENCE [LARGE SCALE GENOMIC DNA]</scope>
    <source>
        <strain evidence="3">ATCC 20501</strain>
    </source>
</reference>
<accession>A0A1H5V5R9</accession>
<evidence type="ECO:0000259" key="2">
    <source>
        <dbReference type="Pfam" id="PF00582"/>
    </source>
</evidence>
<dbReference type="InterPro" id="IPR014729">
    <property type="entry name" value="Rossmann-like_a/b/a_fold"/>
</dbReference>
<dbReference type="InterPro" id="IPR006015">
    <property type="entry name" value="Universal_stress_UspA"/>
</dbReference>
<comment type="similarity">
    <text evidence="1">Belongs to the universal stress protein A family.</text>
</comment>
<dbReference type="Gene3D" id="3.40.50.620">
    <property type="entry name" value="HUPs"/>
    <property type="match status" value="2"/>
</dbReference>
<keyword evidence="5" id="KW-1185">Reference proteome</keyword>
<dbReference type="SMR" id="A0A1H5V5R9"/>
<evidence type="ECO:0000313" key="5">
    <source>
        <dbReference type="Proteomes" id="UP000199690"/>
    </source>
</evidence>
<dbReference type="PANTHER" id="PTHR31964">
    <property type="entry name" value="ADENINE NUCLEOTIDE ALPHA HYDROLASES-LIKE SUPERFAMILY PROTEIN"/>
    <property type="match status" value="1"/>
</dbReference>
<dbReference type="EMBL" id="FNVB01000002">
    <property type="protein sequence ID" value="SEF82536.1"/>
    <property type="molecule type" value="Genomic_DNA"/>
</dbReference>
<evidence type="ECO:0000313" key="4">
    <source>
        <dbReference type="EMBL" id="SFC65061.1"/>
    </source>
</evidence>
<dbReference type="CDD" id="cd00293">
    <property type="entry name" value="USP-like"/>
    <property type="match status" value="1"/>
</dbReference>
<dbReference type="Proteomes" id="UP000236729">
    <property type="component" value="Unassembled WGS sequence"/>
</dbReference>
<protein>
    <submittedName>
        <fullName evidence="3">Nucleotide-binding universal stress protein, UspA family</fullName>
    </submittedName>
</protein>
<evidence type="ECO:0000313" key="3">
    <source>
        <dbReference type="EMBL" id="SEF82536.1"/>
    </source>
</evidence>
<reference evidence="5 6" key="2">
    <citation type="submission" date="2016-10" db="EMBL/GenBank/DDBJ databases">
        <authorList>
            <person name="Varghese N."/>
            <person name="Submissions S."/>
        </authorList>
    </citation>
    <scope>NUCLEOTIDE SEQUENCE [LARGE SCALE GENOMIC DNA]</scope>
    <source>
        <strain evidence="6">ATCC 20501</strain>
        <strain evidence="4 5">CGMCC 4.3529</strain>
    </source>
</reference>
<dbReference type="Proteomes" id="UP000199690">
    <property type="component" value="Unassembled WGS sequence"/>
</dbReference>
<dbReference type="AlphaFoldDB" id="A0A1H5V5R9"/>
<dbReference type="EMBL" id="FOME01000001">
    <property type="protein sequence ID" value="SFC65061.1"/>
    <property type="molecule type" value="Genomic_DNA"/>
</dbReference>
<evidence type="ECO:0000256" key="1">
    <source>
        <dbReference type="ARBA" id="ARBA00008791"/>
    </source>
</evidence>
<dbReference type="PRINTS" id="PR01438">
    <property type="entry name" value="UNVRSLSTRESS"/>
</dbReference>
<organism evidence="3 6">
    <name type="scientific">Saccharopolyspora kobensis</name>
    <dbReference type="NCBI Taxonomy" id="146035"/>
    <lineage>
        <taxon>Bacteria</taxon>
        <taxon>Bacillati</taxon>
        <taxon>Actinomycetota</taxon>
        <taxon>Actinomycetes</taxon>
        <taxon>Pseudonocardiales</taxon>
        <taxon>Pseudonocardiaceae</taxon>
        <taxon>Saccharopolyspora</taxon>
    </lineage>
</organism>
<dbReference type="SUPFAM" id="SSF52402">
    <property type="entry name" value="Adenine nucleotide alpha hydrolases-like"/>
    <property type="match status" value="2"/>
</dbReference>
<feature type="domain" description="UspA" evidence="2">
    <location>
        <begin position="57"/>
        <end position="178"/>
    </location>
</feature>
<dbReference type="InterPro" id="IPR006016">
    <property type="entry name" value="UspA"/>
</dbReference>
<dbReference type="PANTHER" id="PTHR31964:SF113">
    <property type="entry name" value="USPA DOMAIN-CONTAINING PROTEIN"/>
    <property type="match status" value="1"/>
</dbReference>